<proteinExistence type="predicted"/>
<sequence>MKLESLKSSKFEAMSNEKMGMIKGGFISATNSRDVNTGAPVPDRQEITEVKNIHGVVTGYIYGCTEYQINGVWLSPIAH</sequence>
<name>A0A1I0NWK4_9FLAO</name>
<keyword evidence="2" id="KW-1185">Reference proteome</keyword>
<evidence type="ECO:0000313" key="1">
    <source>
        <dbReference type="EMBL" id="SEW06227.1"/>
    </source>
</evidence>
<dbReference type="RefSeq" id="WP_139176725.1">
    <property type="nucleotide sequence ID" value="NZ_FOIU01000001.1"/>
</dbReference>
<evidence type="ECO:0000313" key="2">
    <source>
        <dbReference type="Proteomes" id="UP000199469"/>
    </source>
</evidence>
<dbReference type="Proteomes" id="UP000199469">
    <property type="component" value="Unassembled WGS sequence"/>
</dbReference>
<dbReference type="EMBL" id="FOIU01000001">
    <property type="protein sequence ID" value="SEW06227.1"/>
    <property type="molecule type" value="Genomic_DNA"/>
</dbReference>
<protein>
    <submittedName>
        <fullName evidence="1">Uncharacterized protein</fullName>
    </submittedName>
</protein>
<reference evidence="2" key="1">
    <citation type="submission" date="2016-10" db="EMBL/GenBank/DDBJ databases">
        <authorList>
            <person name="Varghese N."/>
            <person name="Submissions S."/>
        </authorList>
    </citation>
    <scope>NUCLEOTIDE SEQUENCE [LARGE SCALE GENOMIC DNA]</scope>
    <source>
        <strain evidence="2">DSM 17724</strain>
    </source>
</reference>
<accession>A0A1I0NWK4</accession>
<dbReference type="STRING" id="356305.SAMN05421841_0850"/>
<dbReference type="AlphaFoldDB" id="A0A1I0NWK4"/>
<gene>
    <name evidence="1" type="ORF">SAMN05421841_0850</name>
</gene>
<organism evidence="1 2">
    <name type="scientific">Chryseobacterium wanjuense</name>
    <dbReference type="NCBI Taxonomy" id="356305"/>
    <lineage>
        <taxon>Bacteria</taxon>
        <taxon>Pseudomonadati</taxon>
        <taxon>Bacteroidota</taxon>
        <taxon>Flavobacteriia</taxon>
        <taxon>Flavobacteriales</taxon>
        <taxon>Weeksellaceae</taxon>
        <taxon>Chryseobacterium group</taxon>
        <taxon>Chryseobacterium</taxon>
    </lineage>
</organism>